<keyword evidence="1" id="KW-0175">Coiled coil</keyword>
<feature type="transmembrane region" description="Helical" evidence="2">
    <location>
        <begin position="88"/>
        <end position="111"/>
    </location>
</feature>
<dbReference type="EMBL" id="QRVA01000005">
    <property type="protein sequence ID" value="RGS18174.1"/>
    <property type="molecule type" value="Genomic_DNA"/>
</dbReference>
<dbReference type="PROSITE" id="PS51257">
    <property type="entry name" value="PROKAR_LIPOPROTEIN"/>
    <property type="match status" value="1"/>
</dbReference>
<name>A0A3E5E8F1_9BACT</name>
<dbReference type="RefSeq" id="WP_117586374.1">
    <property type="nucleotide sequence ID" value="NZ_QRVA01000005.1"/>
</dbReference>
<dbReference type="AlphaFoldDB" id="A0A3E5E8F1"/>
<accession>A0A3E5E8F1</accession>
<keyword evidence="2" id="KW-1133">Transmembrane helix</keyword>
<evidence type="ECO:0000313" key="4">
    <source>
        <dbReference type="Proteomes" id="UP000283872"/>
    </source>
</evidence>
<keyword evidence="2" id="KW-0472">Membrane</keyword>
<organism evidence="3 4">
    <name type="scientific">Segatella copri</name>
    <dbReference type="NCBI Taxonomy" id="165179"/>
    <lineage>
        <taxon>Bacteria</taxon>
        <taxon>Pseudomonadati</taxon>
        <taxon>Bacteroidota</taxon>
        <taxon>Bacteroidia</taxon>
        <taxon>Bacteroidales</taxon>
        <taxon>Prevotellaceae</taxon>
        <taxon>Segatella</taxon>
    </lineage>
</organism>
<proteinExistence type="predicted"/>
<feature type="coiled-coil region" evidence="1">
    <location>
        <begin position="110"/>
        <end position="137"/>
    </location>
</feature>
<comment type="caution">
    <text evidence="3">The sequence shown here is derived from an EMBL/GenBank/DDBJ whole genome shotgun (WGS) entry which is preliminary data.</text>
</comment>
<keyword evidence="2" id="KW-0812">Transmembrane</keyword>
<dbReference type="Proteomes" id="UP000283872">
    <property type="component" value="Unassembled WGS sequence"/>
</dbReference>
<evidence type="ECO:0000313" key="3">
    <source>
        <dbReference type="EMBL" id="RGS18174.1"/>
    </source>
</evidence>
<evidence type="ECO:0000256" key="2">
    <source>
        <dbReference type="SAM" id="Phobius"/>
    </source>
</evidence>
<reference evidence="3 4" key="1">
    <citation type="submission" date="2018-08" db="EMBL/GenBank/DDBJ databases">
        <title>A genome reference for cultivated species of the human gut microbiota.</title>
        <authorList>
            <person name="Zou Y."/>
            <person name="Xue W."/>
            <person name="Luo G."/>
        </authorList>
    </citation>
    <scope>NUCLEOTIDE SEQUENCE [LARGE SCALE GENOMIC DNA]</scope>
    <source>
        <strain evidence="3 4">AF24-12</strain>
    </source>
</reference>
<sequence>MKKILLIIVASITLCACDNGRFQPNSLPKPSVEKTDSDSVDSKDLAALQQICRDMKNSIRDNSYRLESVEQSLNESNKELESKVDKQLVYVLLAISLLLLVLVMVSLWEILKLQKRKEKIKDKLIFLENAINRLKDEGATNNRASSRIVYDYQDDIDYLKRQIVALKENVNKENVSKGNRTYGPGSESKKAPASVNDVKSGYFGFNDDRGIIGKVYTSATEEAFFKYYAKSDSLAEFEPLSVKRIKSISSIRKAITILEGSLQEATELSVVKRGQAVQREQHGQKYWQVIQPAEVKLK</sequence>
<gene>
    <name evidence="3" type="ORF">DWY11_03805</name>
</gene>
<evidence type="ECO:0000256" key="1">
    <source>
        <dbReference type="SAM" id="Coils"/>
    </source>
</evidence>
<protein>
    <recommendedName>
        <fullName evidence="5">Lipoprotein</fullName>
    </recommendedName>
</protein>
<evidence type="ECO:0008006" key="5">
    <source>
        <dbReference type="Google" id="ProtNLM"/>
    </source>
</evidence>